<keyword evidence="3" id="KW-1185">Reference proteome</keyword>
<feature type="region of interest" description="Disordered" evidence="1">
    <location>
        <begin position="1"/>
        <end position="29"/>
    </location>
</feature>
<evidence type="ECO:0000313" key="3">
    <source>
        <dbReference type="Proteomes" id="UP000828390"/>
    </source>
</evidence>
<name>A0A9D4GN57_DREPO</name>
<reference evidence="2" key="2">
    <citation type="submission" date="2020-11" db="EMBL/GenBank/DDBJ databases">
        <authorList>
            <person name="McCartney M.A."/>
            <person name="Auch B."/>
            <person name="Kono T."/>
            <person name="Mallez S."/>
            <person name="Becker A."/>
            <person name="Gohl D.M."/>
            <person name="Silverstein K.A.T."/>
            <person name="Koren S."/>
            <person name="Bechman K.B."/>
            <person name="Herman A."/>
            <person name="Abrahante J.E."/>
            <person name="Garbe J."/>
        </authorList>
    </citation>
    <scope>NUCLEOTIDE SEQUENCE</scope>
    <source>
        <strain evidence="2">Duluth1</strain>
        <tissue evidence="2">Whole animal</tissue>
    </source>
</reference>
<feature type="compositionally biased region" description="Polar residues" evidence="1">
    <location>
        <begin position="1"/>
        <end position="20"/>
    </location>
</feature>
<evidence type="ECO:0000256" key="1">
    <source>
        <dbReference type="SAM" id="MobiDB-lite"/>
    </source>
</evidence>
<protein>
    <submittedName>
        <fullName evidence="2">Uncharacterized protein</fullName>
    </submittedName>
</protein>
<organism evidence="2 3">
    <name type="scientific">Dreissena polymorpha</name>
    <name type="common">Zebra mussel</name>
    <name type="synonym">Mytilus polymorpha</name>
    <dbReference type="NCBI Taxonomy" id="45954"/>
    <lineage>
        <taxon>Eukaryota</taxon>
        <taxon>Metazoa</taxon>
        <taxon>Spiralia</taxon>
        <taxon>Lophotrochozoa</taxon>
        <taxon>Mollusca</taxon>
        <taxon>Bivalvia</taxon>
        <taxon>Autobranchia</taxon>
        <taxon>Heteroconchia</taxon>
        <taxon>Euheterodonta</taxon>
        <taxon>Imparidentia</taxon>
        <taxon>Neoheterodontei</taxon>
        <taxon>Myida</taxon>
        <taxon>Dreissenoidea</taxon>
        <taxon>Dreissenidae</taxon>
        <taxon>Dreissena</taxon>
    </lineage>
</organism>
<dbReference type="Proteomes" id="UP000828390">
    <property type="component" value="Unassembled WGS sequence"/>
</dbReference>
<evidence type="ECO:0000313" key="2">
    <source>
        <dbReference type="EMBL" id="KAH3819882.1"/>
    </source>
</evidence>
<proteinExistence type="predicted"/>
<dbReference type="AlphaFoldDB" id="A0A9D4GN57"/>
<reference evidence="2" key="1">
    <citation type="journal article" date="2019" name="bioRxiv">
        <title>The Genome of the Zebra Mussel, Dreissena polymorpha: A Resource for Invasive Species Research.</title>
        <authorList>
            <person name="McCartney M.A."/>
            <person name="Auch B."/>
            <person name="Kono T."/>
            <person name="Mallez S."/>
            <person name="Zhang Y."/>
            <person name="Obille A."/>
            <person name="Becker A."/>
            <person name="Abrahante J.E."/>
            <person name="Garbe J."/>
            <person name="Badalamenti J.P."/>
            <person name="Herman A."/>
            <person name="Mangelson H."/>
            <person name="Liachko I."/>
            <person name="Sullivan S."/>
            <person name="Sone E.D."/>
            <person name="Koren S."/>
            <person name="Silverstein K.A.T."/>
            <person name="Beckman K.B."/>
            <person name="Gohl D.M."/>
        </authorList>
    </citation>
    <scope>NUCLEOTIDE SEQUENCE</scope>
    <source>
        <strain evidence="2">Duluth1</strain>
        <tissue evidence="2">Whole animal</tissue>
    </source>
</reference>
<gene>
    <name evidence="2" type="ORF">DPMN_121626</name>
</gene>
<accession>A0A9D4GN57</accession>
<sequence length="50" mass="5414">MPQTVFVPTTTSTLSPTQNKPRSDSRELVCADTSGIGSKKTIKLHILVTK</sequence>
<dbReference type="EMBL" id="JAIWYP010000005">
    <property type="protein sequence ID" value="KAH3819882.1"/>
    <property type="molecule type" value="Genomic_DNA"/>
</dbReference>
<comment type="caution">
    <text evidence="2">The sequence shown here is derived from an EMBL/GenBank/DDBJ whole genome shotgun (WGS) entry which is preliminary data.</text>
</comment>